<dbReference type="EMBL" id="LCZI01000905">
    <property type="protein sequence ID" value="KKZ63856.1"/>
    <property type="molecule type" value="Genomic_DNA"/>
</dbReference>
<dbReference type="AlphaFoldDB" id="A0A0G2J9E8"/>
<accession>A0A0G2J9E8</accession>
<comment type="caution">
    <text evidence="1">The sequence shown here is derived from an EMBL/GenBank/DDBJ whole genome shotgun (WGS) entry which is preliminary data.</text>
</comment>
<evidence type="ECO:0000313" key="2">
    <source>
        <dbReference type="Proteomes" id="UP000034164"/>
    </source>
</evidence>
<proteinExistence type="predicted"/>
<evidence type="ECO:0000313" key="1">
    <source>
        <dbReference type="EMBL" id="KKZ63856.1"/>
    </source>
</evidence>
<sequence>MASADSPGDGLYNTIIISSDAEMDEHQSPAQKLRRGRLRTDYSYLVYEALFDDPAPSAMWQPPKKRKIPNLDTVMETANQGIHNIFKAEHAKSLEEKSAGNRSAAPVCRNH</sequence>
<protein>
    <submittedName>
        <fullName evidence="1">Uncharacterized protein</fullName>
    </submittedName>
</protein>
<organism evidence="1 2">
    <name type="scientific">[Emmonsia] crescens</name>
    <dbReference type="NCBI Taxonomy" id="73230"/>
    <lineage>
        <taxon>Eukaryota</taxon>
        <taxon>Fungi</taxon>
        <taxon>Dikarya</taxon>
        <taxon>Ascomycota</taxon>
        <taxon>Pezizomycotina</taxon>
        <taxon>Eurotiomycetes</taxon>
        <taxon>Eurotiomycetidae</taxon>
        <taxon>Onygenales</taxon>
        <taxon>Ajellomycetaceae</taxon>
        <taxon>Emergomyces</taxon>
    </lineage>
</organism>
<dbReference type="Proteomes" id="UP000034164">
    <property type="component" value="Unassembled WGS sequence"/>
</dbReference>
<gene>
    <name evidence="1" type="ORF">EMCG_01809</name>
</gene>
<dbReference type="OrthoDB" id="4205714at2759"/>
<reference evidence="2" key="1">
    <citation type="journal article" date="2015" name="PLoS Genet.">
        <title>The dynamic genome and transcriptome of the human fungal pathogen Blastomyces and close relative Emmonsia.</title>
        <authorList>
            <person name="Munoz J.F."/>
            <person name="Gauthier G.M."/>
            <person name="Desjardins C.A."/>
            <person name="Gallo J.E."/>
            <person name="Holder J."/>
            <person name="Sullivan T.D."/>
            <person name="Marty A.J."/>
            <person name="Carmen J.C."/>
            <person name="Chen Z."/>
            <person name="Ding L."/>
            <person name="Gujja S."/>
            <person name="Magrini V."/>
            <person name="Misas E."/>
            <person name="Mitreva M."/>
            <person name="Priest M."/>
            <person name="Saif S."/>
            <person name="Whiston E.A."/>
            <person name="Young S."/>
            <person name="Zeng Q."/>
            <person name="Goldman W.E."/>
            <person name="Mardis E.R."/>
            <person name="Taylor J.W."/>
            <person name="McEwen J.G."/>
            <person name="Clay O.K."/>
            <person name="Klein B.S."/>
            <person name="Cuomo C.A."/>
        </authorList>
    </citation>
    <scope>NUCLEOTIDE SEQUENCE [LARGE SCALE GENOMIC DNA]</scope>
    <source>
        <strain evidence="2">UAMH 3008</strain>
    </source>
</reference>
<name>A0A0G2J9E8_9EURO</name>
<dbReference type="VEuPathDB" id="FungiDB:EMCG_01809"/>